<dbReference type="RefSeq" id="WP_108892430.1">
    <property type="nucleotide sequence ID" value="NZ_ONZF01000001.1"/>
</dbReference>
<keyword evidence="1" id="KW-0732">Signal</keyword>
<dbReference type="EMBL" id="ONZF01000001">
    <property type="protein sequence ID" value="SPJ22564.1"/>
    <property type="molecule type" value="Genomic_DNA"/>
</dbReference>
<evidence type="ECO:0000313" key="2">
    <source>
        <dbReference type="EMBL" id="SPJ22564.1"/>
    </source>
</evidence>
<keyword evidence="3" id="KW-1185">Reference proteome</keyword>
<evidence type="ECO:0000313" key="3">
    <source>
        <dbReference type="Proteomes" id="UP000244912"/>
    </source>
</evidence>
<sequence length="73" mass="7565">MTTKLLAAGALPLALAACSAATPLPDTSFVVAPAAPTVAARQTGYVNPIRNYTARPVVDPADWRQSNQSQEGL</sequence>
<gene>
    <name evidence="2" type="ORF">PAA8504_00358</name>
</gene>
<protein>
    <submittedName>
        <fullName evidence="2">Uncharacterized protein</fullName>
    </submittedName>
</protein>
<accession>A0A2R8BQV2</accession>
<organism evidence="2 3">
    <name type="scientific">Palleronia abyssalis</name>
    <dbReference type="NCBI Taxonomy" id="1501240"/>
    <lineage>
        <taxon>Bacteria</taxon>
        <taxon>Pseudomonadati</taxon>
        <taxon>Pseudomonadota</taxon>
        <taxon>Alphaproteobacteria</taxon>
        <taxon>Rhodobacterales</taxon>
        <taxon>Roseobacteraceae</taxon>
        <taxon>Palleronia</taxon>
    </lineage>
</organism>
<feature type="chain" id="PRO_5015319027" evidence="1">
    <location>
        <begin position="21"/>
        <end position="73"/>
    </location>
</feature>
<name>A0A2R8BQV2_9RHOB</name>
<dbReference type="AlphaFoldDB" id="A0A2R8BQV2"/>
<evidence type="ECO:0000256" key="1">
    <source>
        <dbReference type="SAM" id="SignalP"/>
    </source>
</evidence>
<proteinExistence type="predicted"/>
<reference evidence="2 3" key="1">
    <citation type="submission" date="2018-03" db="EMBL/GenBank/DDBJ databases">
        <authorList>
            <person name="Keele B.F."/>
        </authorList>
    </citation>
    <scope>NUCLEOTIDE SEQUENCE [LARGE SCALE GENOMIC DNA]</scope>
    <source>
        <strain evidence="2 3">CECT 8504</strain>
    </source>
</reference>
<dbReference type="OrthoDB" id="8084577at2"/>
<dbReference type="PROSITE" id="PS51257">
    <property type="entry name" value="PROKAR_LIPOPROTEIN"/>
    <property type="match status" value="1"/>
</dbReference>
<dbReference type="Proteomes" id="UP000244912">
    <property type="component" value="Unassembled WGS sequence"/>
</dbReference>
<feature type="signal peptide" evidence="1">
    <location>
        <begin position="1"/>
        <end position="20"/>
    </location>
</feature>